<comment type="caution">
    <text evidence="1">The sequence shown here is derived from an EMBL/GenBank/DDBJ whole genome shotgun (WGS) entry which is preliminary data.</text>
</comment>
<protein>
    <submittedName>
        <fullName evidence="1">Uncharacterized protein</fullName>
    </submittedName>
</protein>
<gene>
    <name evidence="1" type="ORF">V6N11_045237</name>
</gene>
<evidence type="ECO:0000313" key="1">
    <source>
        <dbReference type="EMBL" id="KAK8490326.1"/>
    </source>
</evidence>
<dbReference type="EMBL" id="JBBPBN010000286">
    <property type="protein sequence ID" value="KAK8490326.1"/>
    <property type="molecule type" value="Genomic_DNA"/>
</dbReference>
<accession>A0ABR2ACD2</accession>
<dbReference type="Proteomes" id="UP001396334">
    <property type="component" value="Unassembled WGS sequence"/>
</dbReference>
<dbReference type="PANTHER" id="PTHR33710">
    <property type="entry name" value="BNAC02G09200D PROTEIN"/>
    <property type="match status" value="1"/>
</dbReference>
<name>A0ABR2ACD2_9ROSI</name>
<sequence length="184" mass="21138">MAASCFSQGLGRGLALWWTEETKITIIQSRRHFIDTKISTSGEDEWFFTRPDDKARGALFDLSQAKWLLDFLDRECLMEIPLNEGAFTWSNQRCDDNSILEKVDRTIVSPEWSNVFPKASGIVDVALALDHASIILFLQGLCKKVKKGFKFEFKWLLENECIQKVKEGWNTPSPHCNFKIFGKN</sequence>
<evidence type="ECO:0000313" key="2">
    <source>
        <dbReference type="Proteomes" id="UP001396334"/>
    </source>
</evidence>
<dbReference type="PANTHER" id="PTHR33710:SF79">
    <property type="entry name" value="OS06G0205337 PROTEIN"/>
    <property type="match status" value="1"/>
</dbReference>
<keyword evidence="2" id="KW-1185">Reference proteome</keyword>
<reference evidence="1 2" key="1">
    <citation type="journal article" date="2024" name="G3 (Bethesda)">
        <title>Genome assembly of Hibiscus sabdariffa L. provides insights into metabolisms of medicinal natural products.</title>
        <authorList>
            <person name="Kim T."/>
        </authorList>
    </citation>
    <scope>NUCLEOTIDE SEQUENCE [LARGE SCALE GENOMIC DNA]</scope>
    <source>
        <strain evidence="1">TK-2024</strain>
        <tissue evidence="1">Old leaves</tissue>
    </source>
</reference>
<organism evidence="1 2">
    <name type="scientific">Hibiscus sabdariffa</name>
    <name type="common">roselle</name>
    <dbReference type="NCBI Taxonomy" id="183260"/>
    <lineage>
        <taxon>Eukaryota</taxon>
        <taxon>Viridiplantae</taxon>
        <taxon>Streptophyta</taxon>
        <taxon>Embryophyta</taxon>
        <taxon>Tracheophyta</taxon>
        <taxon>Spermatophyta</taxon>
        <taxon>Magnoliopsida</taxon>
        <taxon>eudicotyledons</taxon>
        <taxon>Gunneridae</taxon>
        <taxon>Pentapetalae</taxon>
        <taxon>rosids</taxon>
        <taxon>malvids</taxon>
        <taxon>Malvales</taxon>
        <taxon>Malvaceae</taxon>
        <taxon>Malvoideae</taxon>
        <taxon>Hibiscus</taxon>
    </lineage>
</organism>
<proteinExistence type="predicted"/>